<dbReference type="PROSITE" id="PS00297">
    <property type="entry name" value="HSP70_1"/>
    <property type="match status" value="1"/>
</dbReference>
<dbReference type="FunFam" id="3.30.30.30:FF:000001">
    <property type="entry name" value="heat shock 70 kDa protein-like"/>
    <property type="match status" value="1"/>
</dbReference>
<dbReference type="PROSITE" id="PS00329">
    <property type="entry name" value="HSP70_2"/>
    <property type="match status" value="1"/>
</dbReference>
<dbReference type="FunFam" id="3.30.420.40:FF:000135">
    <property type="entry name" value="Heat shock cognate 71 kDa protein"/>
    <property type="match status" value="1"/>
</dbReference>
<evidence type="ECO:0000256" key="5">
    <source>
        <dbReference type="RuleBase" id="RU003322"/>
    </source>
</evidence>
<dbReference type="Gene3D" id="1.20.1270.10">
    <property type="match status" value="1"/>
</dbReference>
<evidence type="ECO:0000256" key="2">
    <source>
        <dbReference type="ARBA" id="ARBA00022741"/>
    </source>
</evidence>
<dbReference type="InterPro" id="IPR029048">
    <property type="entry name" value="HSP70_C_sf"/>
</dbReference>
<keyword evidence="2 5" id="KW-0547">Nucleotide-binding</keyword>
<evidence type="ECO:0000256" key="4">
    <source>
        <dbReference type="ARBA" id="ARBA00023016"/>
    </source>
</evidence>
<dbReference type="PANTHER" id="PTHR19375">
    <property type="entry name" value="HEAT SHOCK PROTEIN 70KDA"/>
    <property type="match status" value="1"/>
</dbReference>
<evidence type="ECO:0000313" key="6">
    <source>
        <dbReference type="EMBL" id="BAC24791.1"/>
    </source>
</evidence>
<protein>
    <submittedName>
        <fullName evidence="6">Heat shock protein</fullName>
    </submittedName>
</protein>
<keyword evidence="4 6" id="KW-0346">Stress response</keyword>
<dbReference type="CDD" id="cd10233">
    <property type="entry name" value="ASKHA_NBD_HSP70_HSPA1"/>
    <property type="match status" value="1"/>
</dbReference>
<dbReference type="AlphaFoldDB" id="Q8AYL6"/>
<sequence length="634" mass="69874">MSGKGPAIGIDLGTTYSCVGVFQHGKVEIIANDQGNRTTPSYVAFTDTERLIGDAAKNQVAMNPTNTIFDAKRLIGRKYDDPTVRSDMKHWPFRVVNEGGKPKAQVEYKGEMKTFFPEEISSMVLTKMKEIAEAYLGKKVQNAVITVPAYFNDSQRQATKDAGTITGLNVMRIINEPTAAAIAYGLDKKGTRAGEKNVLIFDLGGGTFDVSILTIEDGIFEVKSTAGDTHLGGEDFDNRMVNHFVEEFKRKHKRDIAGNKRAVRRLRTACERAKRTLSSSTQASIEIDSLFEGIDFYTSITRARFEELNADLFRGTLEPVEKALRDAKLDKGQIQEIVLVGGSTRIPKIQKLLQDFFNGKELNKSINPDEAVAYGAAVQAAILMGDKSENVQDLLLLDVTPLSLGIETAGGVMTALIKRNTTIPTKQTQTFTTYSDNQSSVLVQVYEGERAMTKDNNLLGKFDLTGIPPAPCGVPQIEVTFDIDANGILNVSAVDKSTGKENKITITNDKGRLSKDDIDRMVQEAEKYKAEDEANRDRVGAKNSLESYTYNMKQTVEDDKLKGKISDQDKQKVLDKCREVISWLDRNQMAEKEEYEHKQKELEKLCNPIVTKLYQGAGGAGAGGSGGPTIEEVD</sequence>
<dbReference type="SUPFAM" id="SSF53067">
    <property type="entry name" value="Actin-like ATPase domain"/>
    <property type="match status" value="2"/>
</dbReference>
<dbReference type="SUPFAM" id="SSF100920">
    <property type="entry name" value="Heat shock protein 70kD (HSP70), peptide-binding domain"/>
    <property type="match status" value="1"/>
</dbReference>
<reference evidence="6" key="1">
    <citation type="journal article" date="2005" name="Anim. Sci. J.">
        <title>Identification of cDNA for the HSPA2, HSPA5 and HSPA8 orthologs of the heat shock protein 70 family from guinea fowl (Numida meleagris).</title>
        <authorList>
            <person name="Iwamoto S."/>
            <person name="Koike Y."/>
            <person name="Hosomichi K."/>
            <person name="Hara H."/>
            <person name="Yoshida Y."/>
            <person name="Ogawa H."/>
            <person name="Hanzawa K."/>
        </authorList>
    </citation>
    <scope>NUCLEOTIDE SEQUENCE</scope>
</reference>
<dbReference type="InterPro" id="IPR043129">
    <property type="entry name" value="ATPase_NBD"/>
</dbReference>
<dbReference type="FunFam" id="3.30.420.40:FF:000028">
    <property type="entry name" value="heat shock 70 kDa protein-like"/>
    <property type="match status" value="1"/>
</dbReference>
<dbReference type="FunFam" id="3.90.640.10:FF:000134">
    <property type="entry name" value="Heat shock cognate 71 kDa protein"/>
    <property type="match status" value="1"/>
</dbReference>
<dbReference type="InterPro" id="IPR013126">
    <property type="entry name" value="Hsp_70_fam"/>
</dbReference>
<dbReference type="SUPFAM" id="SSF100934">
    <property type="entry name" value="Heat shock protein 70kD (HSP70), C-terminal subdomain"/>
    <property type="match status" value="1"/>
</dbReference>
<dbReference type="Gene3D" id="3.30.30.30">
    <property type="match status" value="1"/>
</dbReference>
<dbReference type="GO" id="GO:0140662">
    <property type="term" value="F:ATP-dependent protein folding chaperone"/>
    <property type="evidence" value="ECO:0007669"/>
    <property type="project" value="InterPro"/>
</dbReference>
<dbReference type="FunFam" id="3.30.420.40:FF:000026">
    <property type="entry name" value="Heat shock protein 70"/>
    <property type="match status" value="1"/>
</dbReference>
<proteinExistence type="evidence at transcript level"/>
<dbReference type="FunFam" id="1.20.1270.10:FF:000010">
    <property type="entry name" value="Heat shock 70 kDa protein 2"/>
    <property type="match status" value="1"/>
</dbReference>
<dbReference type="InterPro" id="IPR018181">
    <property type="entry name" value="Heat_shock_70_CS"/>
</dbReference>
<evidence type="ECO:0000256" key="3">
    <source>
        <dbReference type="ARBA" id="ARBA00022840"/>
    </source>
</evidence>
<dbReference type="Pfam" id="PF00012">
    <property type="entry name" value="HSP70"/>
    <property type="match status" value="1"/>
</dbReference>
<dbReference type="GO" id="GO:0009409">
    <property type="term" value="P:response to cold"/>
    <property type="evidence" value="ECO:0000250"/>
    <property type="project" value="AgBase"/>
</dbReference>
<gene>
    <name evidence="6" type="primary">hsp70</name>
</gene>
<dbReference type="FunFam" id="2.60.34.10:FF:000002">
    <property type="entry name" value="Heat shock 70 kDa"/>
    <property type="match status" value="1"/>
</dbReference>
<organism evidence="6">
    <name type="scientific">Numida meleagris</name>
    <name type="common">Helmeted guineafowl</name>
    <name type="synonym">Phasianus meleagris</name>
    <dbReference type="NCBI Taxonomy" id="8996"/>
    <lineage>
        <taxon>Eukaryota</taxon>
        <taxon>Metazoa</taxon>
        <taxon>Chordata</taxon>
        <taxon>Craniata</taxon>
        <taxon>Vertebrata</taxon>
        <taxon>Euteleostomi</taxon>
        <taxon>Archelosauria</taxon>
        <taxon>Archosauria</taxon>
        <taxon>Dinosauria</taxon>
        <taxon>Saurischia</taxon>
        <taxon>Theropoda</taxon>
        <taxon>Coelurosauria</taxon>
        <taxon>Aves</taxon>
        <taxon>Neognathae</taxon>
        <taxon>Galloanserae</taxon>
        <taxon>Galliformes</taxon>
        <taxon>Numididae</taxon>
        <taxon>Numida</taxon>
    </lineage>
</organism>
<accession>Q8AYL6</accession>
<dbReference type="InterPro" id="IPR029047">
    <property type="entry name" value="HSP70_peptide-bd_sf"/>
</dbReference>
<dbReference type="GO" id="GO:0005634">
    <property type="term" value="C:nucleus"/>
    <property type="evidence" value="ECO:0007669"/>
    <property type="project" value="UniProtKB-ARBA"/>
</dbReference>
<dbReference type="EMBL" id="AB096696">
    <property type="protein sequence ID" value="BAC24791.1"/>
    <property type="molecule type" value="mRNA"/>
</dbReference>
<dbReference type="Gene3D" id="3.90.640.10">
    <property type="entry name" value="Actin, Chain A, domain 4"/>
    <property type="match status" value="1"/>
</dbReference>
<comment type="similarity">
    <text evidence="1 5">Belongs to the heat shock protein 70 family.</text>
</comment>
<dbReference type="NCBIfam" id="NF001413">
    <property type="entry name" value="PRK00290.1"/>
    <property type="match status" value="1"/>
</dbReference>
<dbReference type="GO" id="GO:0005524">
    <property type="term" value="F:ATP binding"/>
    <property type="evidence" value="ECO:0007669"/>
    <property type="project" value="UniProtKB-KW"/>
</dbReference>
<dbReference type="GO" id="GO:0005737">
    <property type="term" value="C:cytoplasm"/>
    <property type="evidence" value="ECO:0007669"/>
    <property type="project" value="UniProtKB-ARBA"/>
</dbReference>
<dbReference type="PROSITE" id="PS01036">
    <property type="entry name" value="HSP70_3"/>
    <property type="match status" value="1"/>
</dbReference>
<dbReference type="PRINTS" id="PR00301">
    <property type="entry name" value="HEATSHOCK70"/>
</dbReference>
<dbReference type="GO" id="GO:0009408">
    <property type="term" value="P:response to heat"/>
    <property type="evidence" value="ECO:0000250"/>
    <property type="project" value="AgBase"/>
</dbReference>
<evidence type="ECO:0000256" key="1">
    <source>
        <dbReference type="ARBA" id="ARBA00007381"/>
    </source>
</evidence>
<keyword evidence="3 5" id="KW-0067">ATP-binding</keyword>
<name>Q8AYL6_NUMME</name>
<dbReference type="FunFam" id="3.30.420.40:FF:000172">
    <property type="entry name" value="Heat shock 70 kDa protein"/>
    <property type="match status" value="1"/>
</dbReference>
<dbReference type="Gene3D" id="2.60.34.10">
    <property type="entry name" value="Substrate Binding Domain Of DNAk, Chain A, domain 1"/>
    <property type="match status" value="1"/>
</dbReference>
<dbReference type="Gene3D" id="3.30.420.40">
    <property type="match status" value="2"/>
</dbReference>